<keyword evidence="4" id="KW-0547">Nucleotide-binding</keyword>
<dbReference type="AlphaFoldDB" id="A0AAD9KAX4"/>
<dbReference type="SMART" id="SM00173">
    <property type="entry name" value="RAS"/>
    <property type="match status" value="1"/>
</dbReference>
<comment type="similarity">
    <text evidence="9">Belongs to the small GTPase superfamily. RasD family.</text>
</comment>
<evidence type="ECO:0000256" key="7">
    <source>
        <dbReference type="ARBA" id="ARBA00023288"/>
    </source>
</evidence>
<dbReference type="Proteomes" id="UP001209878">
    <property type="component" value="Unassembled WGS sequence"/>
</dbReference>
<evidence type="ECO:0008006" key="12">
    <source>
        <dbReference type="Google" id="ProtNLM"/>
    </source>
</evidence>
<keyword evidence="8" id="KW-0636">Prenylation</keyword>
<dbReference type="PROSITE" id="PS51419">
    <property type="entry name" value="RAB"/>
    <property type="match status" value="1"/>
</dbReference>
<dbReference type="Pfam" id="PF00071">
    <property type="entry name" value="Ras"/>
    <property type="match status" value="1"/>
</dbReference>
<protein>
    <recommendedName>
        <fullName evidence="12">GTP-binding protein Rhes</fullName>
    </recommendedName>
</protein>
<proteinExistence type="inferred from homology"/>
<dbReference type="Gene3D" id="3.40.50.300">
    <property type="entry name" value="P-loop containing nucleotide triphosphate hydrolases"/>
    <property type="match status" value="1"/>
</dbReference>
<dbReference type="PANTHER" id="PTHR46149">
    <property type="entry name" value="MIP08469P"/>
    <property type="match status" value="1"/>
</dbReference>
<evidence type="ECO:0000256" key="5">
    <source>
        <dbReference type="ARBA" id="ARBA00023134"/>
    </source>
</evidence>
<keyword evidence="5" id="KW-0342">GTP-binding</keyword>
<dbReference type="GO" id="GO:0005886">
    <property type="term" value="C:plasma membrane"/>
    <property type="evidence" value="ECO:0007669"/>
    <property type="project" value="UniProtKB-SubCell"/>
</dbReference>
<dbReference type="GO" id="GO:0005525">
    <property type="term" value="F:GTP binding"/>
    <property type="evidence" value="ECO:0007669"/>
    <property type="project" value="UniProtKB-KW"/>
</dbReference>
<dbReference type="SUPFAM" id="SSF52540">
    <property type="entry name" value="P-loop containing nucleoside triphosphate hydrolases"/>
    <property type="match status" value="1"/>
</dbReference>
<comment type="caution">
    <text evidence="10">The sequence shown here is derived from an EMBL/GenBank/DDBJ whole genome shotgun (WGS) entry which is preliminary data.</text>
</comment>
<gene>
    <name evidence="10" type="ORF">NP493_1252g00025</name>
</gene>
<dbReference type="PROSITE" id="PS51420">
    <property type="entry name" value="RHO"/>
    <property type="match status" value="1"/>
</dbReference>
<sequence>MDNGEGRGITRARTMTSKWFSQRLNGQPGSEPLVAQAENAPLENCRRLVLLGSARVGKTAIVARFLGARYVDSYTPTIEDFHRKVYRIRGEPYRLDILDTSGNHPFPAMRRISLLTGDLFLLVYSIDCRASFNEVKRLLEQLLQVKQQATSTGPTSKKVPMPVLLVANKCDKERDRDVSLQELKELADSFQGCGYIETSAKFNKNIDEAFAKLFDIASLPSEMSPSLHRKVQPGYVGSSARCSSTKRGLSLRRRVSEACGAIAPNVRRPSIRTDLLLMQHRQNSTERDGGKQAAKCTVQ</sequence>
<dbReference type="PROSITE" id="PS51421">
    <property type="entry name" value="RAS"/>
    <property type="match status" value="1"/>
</dbReference>
<evidence type="ECO:0000256" key="1">
    <source>
        <dbReference type="ARBA" id="ARBA00004193"/>
    </source>
</evidence>
<evidence type="ECO:0000256" key="8">
    <source>
        <dbReference type="ARBA" id="ARBA00023289"/>
    </source>
</evidence>
<keyword evidence="2" id="KW-1003">Cell membrane</keyword>
<evidence type="ECO:0000256" key="6">
    <source>
        <dbReference type="ARBA" id="ARBA00023136"/>
    </source>
</evidence>
<comment type="subcellular location">
    <subcellularLocation>
        <location evidence="1">Cell membrane</location>
        <topology evidence="1">Lipid-anchor</topology>
    </subcellularLocation>
</comment>
<dbReference type="SMART" id="SM00175">
    <property type="entry name" value="RAB"/>
    <property type="match status" value="1"/>
</dbReference>
<dbReference type="PANTHER" id="PTHR46149:SF3">
    <property type="entry name" value="MIP08469P"/>
    <property type="match status" value="1"/>
</dbReference>
<dbReference type="SMART" id="SM00174">
    <property type="entry name" value="RHO"/>
    <property type="match status" value="1"/>
</dbReference>
<dbReference type="InterPro" id="IPR027417">
    <property type="entry name" value="P-loop_NTPase"/>
</dbReference>
<evidence type="ECO:0000313" key="10">
    <source>
        <dbReference type="EMBL" id="KAK2167952.1"/>
    </source>
</evidence>
<dbReference type="GO" id="GO:0031681">
    <property type="term" value="F:G-protein beta-subunit binding"/>
    <property type="evidence" value="ECO:0007669"/>
    <property type="project" value="TreeGrafter"/>
</dbReference>
<reference evidence="10" key="1">
    <citation type="journal article" date="2023" name="Mol. Biol. Evol.">
        <title>Third-Generation Sequencing Reveals the Adaptive Role of the Epigenome in Three Deep-Sea Polychaetes.</title>
        <authorList>
            <person name="Perez M."/>
            <person name="Aroh O."/>
            <person name="Sun Y."/>
            <person name="Lan Y."/>
            <person name="Juniper S.K."/>
            <person name="Young C.R."/>
            <person name="Angers B."/>
            <person name="Qian P.Y."/>
        </authorList>
    </citation>
    <scope>NUCLEOTIDE SEQUENCE</scope>
    <source>
        <strain evidence="10">R07B-5</strain>
    </source>
</reference>
<evidence type="ECO:0000313" key="11">
    <source>
        <dbReference type="Proteomes" id="UP001209878"/>
    </source>
</evidence>
<dbReference type="NCBIfam" id="TIGR00231">
    <property type="entry name" value="small_GTP"/>
    <property type="match status" value="1"/>
</dbReference>
<keyword evidence="6" id="KW-0472">Membrane</keyword>
<dbReference type="PRINTS" id="PR00449">
    <property type="entry name" value="RASTRNSFRMNG"/>
</dbReference>
<dbReference type="EMBL" id="JAODUO010001251">
    <property type="protein sequence ID" value="KAK2167952.1"/>
    <property type="molecule type" value="Genomic_DNA"/>
</dbReference>
<keyword evidence="3" id="KW-0488">Methylation</keyword>
<evidence type="ECO:0000256" key="2">
    <source>
        <dbReference type="ARBA" id="ARBA00022475"/>
    </source>
</evidence>
<dbReference type="GO" id="GO:0007165">
    <property type="term" value="P:signal transduction"/>
    <property type="evidence" value="ECO:0007669"/>
    <property type="project" value="TreeGrafter"/>
</dbReference>
<dbReference type="InterPro" id="IPR001806">
    <property type="entry name" value="Small_GTPase"/>
</dbReference>
<keyword evidence="11" id="KW-1185">Reference proteome</keyword>
<name>A0AAD9KAX4_RIDPI</name>
<keyword evidence="7" id="KW-0449">Lipoprotein</keyword>
<evidence type="ECO:0000256" key="4">
    <source>
        <dbReference type="ARBA" id="ARBA00022741"/>
    </source>
</evidence>
<evidence type="ECO:0000256" key="3">
    <source>
        <dbReference type="ARBA" id="ARBA00022481"/>
    </source>
</evidence>
<organism evidence="10 11">
    <name type="scientific">Ridgeia piscesae</name>
    <name type="common">Tubeworm</name>
    <dbReference type="NCBI Taxonomy" id="27915"/>
    <lineage>
        <taxon>Eukaryota</taxon>
        <taxon>Metazoa</taxon>
        <taxon>Spiralia</taxon>
        <taxon>Lophotrochozoa</taxon>
        <taxon>Annelida</taxon>
        <taxon>Polychaeta</taxon>
        <taxon>Sedentaria</taxon>
        <taxon>Canalipalpata</taxon>
        <taxon>Sabellida</taxon>
        <taxon>Siboglinidae</taxon>
        <taxon>Ridgeia</taxon>
    </lineage>
</organism>
<accession>A0AAD9KAX4</accession>
<dbReference type="FunFam" id="3.40.50.300:FF:000475">
    <property type="entry name" value="GTP-binding protein Rhes"/>
    <property type="match status" value="1"/>
</dbReference>
<dbReference type="InterPro" id="IPR005225">
    <property type="entry name" value="Small_GTP-bd"/>
</dbReference>
<dbReference type="InterPro" id="IPR052236">
    <property type="entry name" value="Small_GTPase_RasD"/>
</dbReference>
<evidence type="ECO:0000256" key="9">
    <source>
        <dbReference type="ARBA" id="ARBA00038061"/>
    </source>
</evidence>
<dbReference type="GO" id="GO:0003924">
    <property type="term" value="F:GTPase activity"/>
    <property type="evidence" value="ECO:0007669"/>
    <property type="project" value="InterPro"/>
</dbReference>